<dbReference type="Gene3D" id="3.40.50.720">
    <property type="entry name" value="NAD(P)-binding Rossmann-like Domain"/>
    <property type="match status" value="1"/>
</dbReference>
<dbReference type="InterPro" id="IPR036291">
    <property type="entry name" value="NAD(P)-bd_dom_sf"/>
</dbReference>
<keyword evidence="3" id="KW-1185">Reference proteome</keyword>
<dbReference type="OrthoDB" id="9787435at2"/>
<dbReference type="RefSeq" id="WP_048641600.1">
    <property type="nucleotide sequence ID" value="NZ_CP012040.1"/>
</dbReference>
<dbReference type="PANTHER" id="PTHR43677">
    <property type="entry name" value="SHORT-CHAIN DEHYDROGENASE/REDUCTASE"/>
    <property type="match status" value="1"/>
</dbReference>
<evidence type="ECO:0000259" key="1">
    <source>
        <dbReference type="SMART" id="SM00829"/>
    </source>
</evidence>
<accession>A0A0H4PEK5</accession>
<protein>
    <submittedName>
        <fullName evidence="2">Synaptic vesicle membrane protein VAT-1-like protein</fullName>
    </submittedName>
</protein>
<dbReference type="KEGG" id="camu:CA2015_1810"/>
<dbReference type="AlphaFoldDB" id="A0A0H4PEK5"/>
<dbReference type="InterPro" id="IPR013154">
    <property type="entry name" value="ADH-like_N"/>
</dbReference>
<dbReference type="Proteomes" id="UP000036520">
    <property type="component" value="Chromosome"/>
</dbReference>
<dbReference type="SUPFAM" id="SSF50129">
    <property type="entry name" value="GroES-like"/>
    <property type="match status" value="1"/>
</dbReference>
<organism evidence="2 3">
    <name type="scientific">Cyclobacterium amurskyense</name>
    <dbReference type="NCBI Taxonomy" id="320787"/>
    <lineage>
        <taxon>Bacteria</taxon>
        <taxon>Pseudomonadati</taxon>
        <taxon>Bacteroidota</taxon>
        <taxon>Cytophagia</taxon>
        <taxon>Cytophagales</taxon>
        <taxon>Cyclobacteriaceae</taxon>
        <taxon>Cyclobacterium</taxon>
    </lineage>
</organism>
<dbReference type="Pfam" id="PF08240">
    <property type="entry name" value="ADH_N"/>
    <property type="match status" value="1"/>
</dbReference>
<sequence>MKQATIIKYGHADEAFKIQEVNSPVPKANEVCIEVEGFGLNYADVMARNGLYKEAPKIPFVPGYEVVGKVIKTGAEAPKSLMGKRVVAFTRFSGYATEAVADYRALGVISEEISGGEACALATQYCTAYYMTHYFQQMRKGEIALVHACAGGVGTALTQLCQLKGVKVIGLCSSDEKMEYLKALKVDYPINYTQTDYKKWIIKNLGKRPVDHIFNAVAGNSFKNDLKLLAYGGKLFCFGGAARSGKKNNLLNDVSFLLKTGFVSPLFMMMKAQALIGVNMLRFADHKVDVIGTCLKELIELYNNKEIAPKVGGAFPIKKLAEAHMALESGKSTGKIYVHW</sequence>
<dbReference type="STRING" id="320787.CA2015_1810"/>
<dbReference type="InterPro" id="IPR051397">
    <property type="entry name" value="Zn-ADH-like_protein"/>
</dbReference>
<evidence type="ECO:0000313" key="2">
    <source>
        <dbReference type="EMBL" id="AKP51243.1"/>
    </source>
</evidence>
<feature type="domain" description="Enoyl reductase (ER)" evidence="1">
    <location>
        <begin position="11"/>
        <end position="338"/>
    </location>
</feature>
<dbReference type="EMBL" id="CP012040">
    <property type="protein sequence ID" value="AKP51243.1"/>
    <property type="molecule type" value="Genomic_DNA"/>
</dbReference>
<dbReference type="Gene3D" id="3.90.180.10">
    <property type="entry name" value="Medium-chain alcohol dehydrogenases, catalytic domain"/>
    <property type="match status" value="1"/>
</dbReference>
<name>A0A0H4PEK5_9BACT</name>
<gene>
    <name evidence="2" type="ORF">CA2015_1810</name>
</gene>
<dbReference type="PANTHER" id="PTHR43677:SF4">
    <property type="entry name" value="QUINONE OXIDOREDUCTASE-LIKE PROTEIN 2"/>
    <property type="match status" value="1"/>
</dbReference>
<dbReference type="InterPro" id="IPR020843">
    <property type="entry name" value="ER"/>
</dbReference>
<dbReference type="SUPFAM" id="SSF51735">
    <property type="entry name" value="NAD(P)-binding Rossmann-fold domains"/>
    <property type="match status" value="1"/>
</dbReference>
<dbReference type="InterPro" id="IPR013149">
    <property type="entry name" value="ADH-like_C"/>
</dbReference>
<dbReference type="InterPro" id="IPR011032">
    <property type="entry name" value="GroES-like_sf"/>
</dbReference>
<dbReference type="SMART" id="SM00829">
    <property type="entry name" value="PKS_ER"/>
    <property type="match status" value="1"/>
</dbReference>
<dbReference type="GO" id="GO:0016491">
    <property type="term" value="F:oxidoreductase activity"/>
    <property type="evidence" value="ECO:0007669"/>
    <property type="project" value="InterPro"/>
</dbReference>
<proteinExistence type="predicted"/>
<reference evidence="2 3" key="1">
    <citation type="submission" date="2015-07" db="EMBL/GenBank/DDBJ databases">
        <authorList>
            <person name="Kim K.M."/>
        </authorList>
    </citation>
    <scope>NUCLEOTIDE SEQUENCE [LARGE SCALE GENOMIC DNA]</scope>
    <source>
        <strain evidence="2 3">KCTC 12363</strain>
    </source>
</reference>
<evidence type="ECO:0000313" key="3">
    <source>
        <dbReference type="Proteomes" id="UP000036520"/>
    </source>
</evidence>
<dbReference type="Pfam" id="PF00107">
    <property type="entry name" value="ADH_zinc_N"/>
    <property type="match status" value="1"/>
</dbReference>